<dbReference type="Proteomes" id="UP000665181">
    <property type="component" value="Unassembled WGS sequence"/>
</dbReference>
<dbReference type="AlphaFoldDB" id="A0A8I1WH15"/>
<accession>A0A8I1WH15</accession>
<sequence length="92" mass="10175">MSAAADPAKLSGVTQFGSFSIRYLLLQVFHFPGAVDVCYTCSVNRKPSTFEGNYMGKKDGKPEPNDIGSNMKITISKKTLKEIKDNQNNKKK</sequence>
<comment type="caution">
    <text evidence="1">The sequence shown here is derived from an EMBL/GenBank/DDBJ whole genome shotgun (WGS) entry which is preliminary data.</text>
</comment>
<gene>
    <name evidence="1" type="ORF">J5227_19770</name>
</gene>
<evidence type="ECO:0000313" key="2">
    <source>
        <dbReference type="Proteomes" id="UP000665181"/>
    </source>
</evidence>
<proteinExistence type="predicted"/>
<name>A0A8I1WH15_BACIU</name>
<organism evidence="1 2">
    <name type="scientific">Bacillus subtilis</name>
    <dbReference type="NCBI Taxonomy" id="1423"/>
    <lineage>
        <taxon>Bacteria</taxon>
        <taxon>Bacillati</taxon>
        <taxon>Bacillota</taxon>
        <taxon>Bacilli</taxon>
        <taxon>Bacillales</taxon>
        <taxon>Bacillaceae</taxon>
        <taxon>Bacillus</taxon>
    </lineage>
</organism>
<dbReference type="EMBL" id="JAGFPW010000026">
    <property type="protein sequence ID" value="MBO3796489.1"/>
    <property type="molecule type" value="Genomic_DNA"/>
</dbReference>
<protein>
    <submittedName>
        <fullName evidence="1">Uncharacterized protein</fullName>
    </submittedName>
</protein>
<reference evidence="1" key="1">
    <citation type="submission" date="2021-03" db="EMBL/GenBank/DDBJ databases">
        <title>Isolation of Bacillus subtilis from fermented food sample.</title>
        <authorList>
            <person name="Lakshmanan V."/>
            <person name="Athira K."/>
            <person name="Rajagopal K."/>
        </authorList>
    </citation>
    <scope>NUCLEOTIDE SEQUENCE</scope>
    <source>
        <strain evidence="1">S1</strain>
    </source>
</reference>
<evidence type="ECO:0000313" key="1">
    <source>
        <dbReference type="EMBL" id="MBO3796489.1"/>
    </source>
</evidence>
<dbReference type="RefSeq" id="WP_208556778.1">
    <property type="nucleotide sequence ID" value="NZ_JAGFPW010000026.1"/>
</dbReference>